<accession>A0ACA9LNW5</accession>
<keyword evidence="2" id="KW-1185">Reference proteome</keyword>
<reference evidence="1" key="1">
    <citation type="submission" date="2021-06" db="EMBL/GenBank/DDBJ databases">
        <authorList>
            <person name="Kallberg Y."/>
            <person name="Tangrot J."/>
            <person name="Rosling A."/>
        </authorList>
    </citation>
    <scope>NUCLEOTIDE SEQUENCE</scope>
    <source>
        <strain evidence="1">MA461A</strain>
    </source>
</reference>
<organism evidence="1 2">
    <name type="scientific">Racocetra persica</name>
    <dbReference type="NCBI Taxonomy" id="160502"/>
    <lineage>
        <taxon>Eukaryota</taxon>
        <taxon>Fungi</taxon>
        <taxon>Fungi incertae sedis</taxon>
        <taxon>Mucoromycota</taxon>
        <taxon>Glomeromycotina</taxon>
        <taxon>Glomeromycetes</taxon>
        <taxon>Diversisporales</taxon>
        <taxon>Gigasporaceae</taxon>
        <taxon>Racocetra</taxon>
    </lineage>
</organism>
<name>A0ACA9LNW5_9GLOM</name>
<evidence type="ECO:0000313" key="1">
    <source>
        <dbReference type="EMBL" id="CAG8540540.1"/>
    </source>
</evidence>
<gene>
    <name evidence="1" type="ORF">RPERSI_LOCUS3533</name>
</gene>
<protein>
    <submittedName>
        <fullName evidence="1">2513_t:CDS:1</fullName>
    </submittedName>
</protein>
<dbReference type="EMBL" id="CAJVQC010004438">
    <property type="protein sequence ID" value="CAG8540540.1"/>
    <property type="molecule type" value="Genomic_DNA"/>
</dbReference>
<sequence length="109" mass="13257">MASHKSCRHTCSDDLTSKENLDKFYEEHIKFLLREKKRLEKFFRENGISGENLEIKLRELERIIEERIQLRENIQYLKLTQGIAYNLINELHAKKRNLQEEIRQLEQEN</sequence>
<dbReference type="Proteomes" id="UP000789920">
    <property type="component" value="Unassembled WGS sequence"/>
</dbReference>
<evidence type="ECO:0000313" key="2">
    <source>
        <dbReference type="Proteomes" id="UP000789920"/>
    </source>
</evidence>
<comment type="caution">
    <text evidence="1">The sequence shown here is derived from an EMBL/GenBank/DDBJ whole genome shotgun (WGS) entry which is preliminary data.</text>
</comment>
<proteinExistence type="predicted"/>